<protein>
    <submittedName>
        <fullName evidence="3">SpoIVB peptidase</fullName>
    </submittedName>
</protein>
<dbReference type="PROSITE" id="PS51494">
    <property type="entry name" value="SPOIVB"/>
    <property type="match status" value="1"/>
</dbReference>
<evidence type="ECO:0000256" key="1">
    <source>
        <dbReference type="ARBA" id="ARBA00022825"/>
    </source>
</evidence>
<dbReference type="NCBIfam" id="TIGR02860">
    <property type="entry name" value="spore_IV_B"/>
    <property type="match status" value="1"/>
</dbReference>
<dbReference type="KEGG" id="ntr:B0W44_13390"/>
<dbReference type="SUPFAM" id="SSF50156">
    <property type="entry name" value="PDZ domain-like"/>
    <property type="match status" value="1"/>
</dbReference>
<dbReference type="InterPro" id="IPR008763">
    <property type="entry name" value="Peptidase_S55"/>
</dbReference>
<dbReference type="InterPro" id="IPR014219">
    <property type="entry name" value="SpoIVB"/>
</dbReference>
<dbReference type="AlphaFoldDB" id="A0A1U9K9B5"/>
<dbReference type="EMBL" id="CP019699">
    <property type="protein sequence ID" value="AQS56606.1"/>
    <property type="molecule type" value="Genomic_DNA"/>
</dbReference>
<dbReference type="Pfam" id="PF05580">
    <property type="entry name" value="Peptidase_S55"/>
    <property type="match status" value="1"/>
</dbReference>
<dbReference type="OrthoDB" id="9765242at2"/>
<dbReference type="InterPro" id="IPR036034">
    <property type="entry name" value="PDZ_sf"/>
</dbReference>
<dbReference type="Gene3D" id="2.30.42.10">
    <property type="match status" value="1"/>
</dbReference>
<dbReference type="SUPFAM" id="SSF50494">
    <property type="entry name" value="Trypsin-like serine proteases"/>
    <property type="match status" value="1"/>
</dbReference>
<organism evidence="3 4">
    <name type="scientific">Novibacillus thermophilus</name>
    <dbReference type="NCBI Taxonomy" id="1471761"/>
    <lineage>
        <taxon>Bacteria</taxon>
        <taxon>Bacillati</taxon>
        <taxon>Bacillota</taxon>
        <taxon>Bacilli</taxon>
        <taxon>Bacillales</taxon>
        <taxon>Thermoactinomycetaceae</taxon>
        <taxon>Novibacillus</taxon>
    </lineage>
</organism>
<gene>
    <name evidence="3" type="ORF">B0W44_13390</name>
</gene>
<name>A0A1U9K9B5_9BACL</name>
<keyword evidence="1" id="KW-0378">Hydrolase</keyword>
<reference evidence="3 4" key="1">
    <citation type="journal article" date="2015" name="Int. J. Syst. Evol. Microbiol.">
        <title>Novibacillus thermophilus gen. nov., sp. nov., a Gram-staining-negative and moderately thermophilic member of the family Thermoactinomycetaceae.</title>
        <authorList>
            <person name="Yang G."/>
            <person name="Chen J."/>
            <person name="Zhou S."/>
        </authorList>
    </citation>
    <scope>NUCLEOTIDE SEQUENCE [LARGE SCALE GENOMIC DNA]</scope>
    <source>
        <strain evidence="3 4">SG-1</strain>
    </source>
</reference>
<dbReference type="STRING" id="1471761.B0W44_13390"/>
<accession>A0A1U9K9B5</accession>
<dbReference type="Proteomes" id="UP000188603">
    <property type="component" value="Chromosome"/>
</dbReference>
<evidence type="ECO:0000313" key="4">
    <source>
        <dbReference type="Proteomes" id="UP000188603"/>
    </source>
</evidence>
<dbReference type="GO" id="GO:0008236">
    <property type="term" value="F:serine-type peptidase activity"/>
    <property type="evidence" value="ECO:0007669"/>
    <property type="project" value="UniProtKB-KW"/>
</dbReference>
<proteinExistence type="predicted"/>
<feature type="domain" description="Peptidase S55" evidence="2">
    <location>
        <begin position="202"/>
        <end position="441"/>
    </location>
</feature>
<dbReference type="InterPro" id="IPR009003">
    <property type="entry name" value="Peptidase_S1_PA"/>
</dbReference>
<evidence type="ECO:0000259" key="2">
    <source>
        <dbReference type="PROSITE" id="PS51494"/>
    </source>
</evidence>
<keyword evidence="4" id="KW-1185">Reference proteome</keyword>
<sequence>MFLDRRQTKKCVGLALVVLIVFVSTTPGFQQFFSIPKDIRMLNGAEKIWKIGMPATATAQVSDPEVVRINGNRSSTVPVDLNQPFKMHSAKKGQTTVRLKLFGALPIKTMNVRVIPELKVIPGGQSIGVKLRSEGMLVVGHHHVESDGKDISPGQAADIRVGDRLLKMNGVKLIKPEQVDGIVQQAGERDEDIDILLARGNKQLSVTLKPVRATESQVYRLGLYIRNATSGVGTLTFYDPEHRVYGALGHVISDTDTGEPIPAGGGKIVQSNVTAVEKGASGKPGEKRAIFFNEDEVLGNIEKNSRFGIFGKMTELPDHCYTDKAIPVGLMEDVKEGPAHIYTVVEGQRVEKYDIEIVNVIEQKYAATKGMIIKVTDERLLNKTGGIVQGMSGSPIIQDGKLVGAVTHVFVNDPTSGYGTFLEWMLQEAGIKLNEMDEKIGASPPDFFVEHLR</sequence>
<evidence type="ECO:0000313" key="3">
    <source>
        <dbReference type="EMBL" id="AQS56606.1"/>
    </source>
</evidence>
<keyword evidence="1" id="KW-0720">Serine protease</keyword>
<dbReference type="RefSeq" id="WP_077720462.1">
    <property type="nucleotide sequence ID" value="NZ_CP019699.1"/>
</dbReference>
<keyword evidence="1" id="KW-0645">Protease</keyword>